<dbReference type="Pfam" id="PF00126">
    <property type="entry name" value="HTH_1"/>
    <property type="match status" value="1"/>
</dbReference>
<dbReference type="OrthoDB" id="8807047at2"/>
<keyword evidence="3" id="KW-0805">Transcription regulation</keyword>
<dbReference type="InterPro" id="IPR036390">
    <property type="entry name" value="WH_DNA-bd_sf"/>
</dbReference>
<dbReference type="GO" id="GO:0003700">
    <property type="term" value="F:DNA-binding transcription factor activity"/>
    <property type="evidence" value="ECO:0007669"/>
    <property type="project" value="InterPro"/>
</dbReference>
<protein>
    <submittedName>
        <fullName evidence="7">LysR family transcriptional regulator</fullName>
    </submittedName>
</protein>
<accession>A0A1Q4P0U6</accession>
<dbReference type="PROSITE" id="PS50931">
    <property type="entry name" value="HTH_LYSR"/>
    <property type="match status" value="1"/>
</dbReference>
<evidence type="ECO:0000256" key="2">
    <source>
        <dbReference type="ARBA" id="ARBA00022491"/>
    </source>
</evidence>
<dbReference type="SUPFAM" id="SSF46785">
    <property type="entry name" value="Winged helix' DNA-binding domain"/>
    <property type="match status" value="1"/>
</dbReference>
<dbReference type="GO" id="GO:0032993">
    <property type="term" value="C:protein-DNA complex"/>
    <property type="evidence" value="ECO:0007669"/>
    <property type="project" value="TreeGrafter"/>
</dbReference>
<dbReference type="Pfam" id="PF03466">
    <property type="entry name" value="LysR_substrate"/>
    <property type="match status" value="1"/>
</dbReference>
<sequence length="304" mass="34459">MTIFNEKLPTIKQLQCFIAVAHELNFRRAAERMRMTQPPLTRQIQCLEDVIGCPLFTRDTHQVHLTEAGIKLEEQAKQLINQLSHLVQRLNVESGTLKIGVTRTLDFSLIPTINARLEKLIDTDKISAHQQTSKQLLQILARGNLDIALVGEKVPNGEEDFEFCWLYREPLMLALPSSHPASIKDTVSLHDVVDLPLYWFSRSANPGFYDKCEDVLQSLPFVLKRKAEPDDSLIMLASIARGKGMALMPQSMCVSTRAGLCYRHLDAQMNERLNIDVYLVMRKNEKRANVLNAARQLLASSPEL</sequence>
<proteinExistence type="inferred from homology"/>
<comment type="caution">
    <text evidence="7">The sequence shown here is derived from an EMBL/GenBank/DDBJ whole genome shotgun (WGS) entry which is preliminary data.</text>
</comment>
<dbReference type="GO" id="GO:0003677">
    <property type="term" value="F:DNA binding"/>
    <property type="evidence" value="ECO:0007669"/>
    <property type="project" value="UniProtKB-KW"/>
</dbReference>
<reference evidence="7 8" key="1">
    <citation type="submission" date="2016-09" db="EMBL/GenBank/DDBJ databases">
        <title>Serratia marcescens MSU-97 and epiphytic antimycotic-producing bacteria.</title>
        <authorList>
            <person name="Matilla M.A."/>
        </authorList>
    </citation>
    <scope>NUCLEOTIDE SEQUENCE [LARGE SCALE GENOMIC DNA]</scope>
    <source>
        <strain evidence="7 8">MSU-97</strain>
    </source>
</reference>
<dbReference type="PRINTS" id="PR00039">
    <property type="entry name" value="HTHLYSR"/>
</dbReference>
<evidence type="ECO:0000313" key="8">
    <source>
        <dbReference type="Proteomes" id="UP000185770"/>
    </source>
</evidence>
<feature type="domain" description="HTH lysR-type" evidence="6">
    <location>
        <begin position="9"/>
        <end position="66"/>
    </location>
</feature>
<keyword evidence="2" id="KW-0678">Repressor</keyword>
<dbReference type="PANTHER" id="PTHR30346">
    <property type="entry name" value="TRANSCRIPTIONAL DUAL REGULATOR HCAR-RELATED"/>
    <property type="match status" value="1"/>
</dbReference>
<evidence type="ECO:0000259" key="6">
    <source>
        <dbReference type="PROSITE" id="PS50931"/>
    </source>
</evidence>
<evidence type="ECO:0000256" key="4">
    <source>
        <dbReference type="ARBA" id="ARBA00023125"/>
    </source>
</evidence>
<dbReference type="PANTHER" id="PTHR30346:SF17">
    <property type="entry name" value="LYSR FAMILY TRANSCRIPTIONAL REGULATOR"/>
    <property type="match status" value="1"/>
</dbReference>
<gene>
    <name evidence="7" type="ORF">BHU62_11025</name>
</gene>
<evidence type="ECO:0000313" key="7">
    <source>
        <dbReference type="EMBL" id="OKB66757.1"/>
    </source>
</evidence>
<dbReference type="RefSeq" id="WP_073532082.1">
    <property type="nucleotide sequence ID" value="NZ_MJAO01000009.1"/>
</dbReference>
<evidence type="ECO:0000256" key="5">
    <source>
        <dbReference type="ARBA" id="ARBA00023163"/>
    </source>
</evidence>
<keyword evidence="5" id="KW-0804">Transcription</keyword>
<evidence type="ECO:0000256" key="3">
    <source>
        <dbReference type="ARBA" id="ARBA00023015"/>
    </source>
</evidence>
<evidence type="ECO:0000256" key="1">
    <source>
        <dbReference type="ARBA" id="ARBA00009437"/>
    </source>
</evidence>
<dbReference type="Gene3D" id="3.40.190.10">
    <property type="entry name" value="Periplasmic binding protein-like II"/>
    <property type="match status" value="2"/>
</dbReference>
<dbReference type="InterPro" id="IPR005119">
    <property type="entry name" value="LysR_subst-bd"/>
</dbReference>
<organism evidence="7 8">
    <name type="scientific">Serratia marcescens</name>
    <dbReference type="NCBI Taxonomy" id="615"/>
    <lineage>
        <taxon>Bacteria</taxon>
        <taxon>Pseudomonadati</taxon>
        <taxon>Pseudomonadota</taxon>
        <taxon>Gammaproteobacteria</taxon>
        <taxon>Enterobacterales</taxon>
        <taxon>Yersiniaceae</taxon>
        <taxon>Serratia</taxon>
    </lineage>
</organism>
<keyword evidence="4" id="KW-0238">DNA-binding</keyword>
<dbReference type="SUPFAM" id="SSF53850">
    <property type="entry name" value="Periplasmic binding protein-like II"/>
    <property type="match status" value="1"/>
</dbReference>
<dbReference type="Gene3D" id="1.10.10.10">
    <property type="entry name" value="Winged helix-like DNA-binding domain superfamily/Winged helix DNA-binding domain"/>
    <property type="match status" value="1"/>
</dbReference>
<comment type="similarity">
    <text evidence="1">Belongs to the LysR transcriptional regulatory family.</text>
</comment>
<dbReference type="EMBL" id="MJAO01000009">
    <property type="protein sequence ID" value="OKB66757.1"/>
    <property type="molecule type" value="Genomic_DNA"/>
</dbReference>
<dbReference type="InterPro" id="IPR036388">
    <property type="entry name" value="WH-like_DNA-bd_sf"/>
</dbReference>
<dbReference type="FunFam" id="1.10.10.10:FF:000001">
    <property type="entry name" value="LysR family transcriptional regulator"/>
    <property type="match status" value="1"/>
</dbReference>
<dbReference type="CDD" id="cd08414">
    <property type="entry name" value="PBP2_LTTR_aromatics_like"/>
    <property type="match status" value="1"/>
</dbReference>
<dbReference type="Proteomes" id="UP000185770">
    <property type="component" value="Unassembled WGS sequence"/>
</dbReference>
<dbReference type="AlphaFoldDB" id="A0A1Q4P0U6"/>
<name>A0A1Q4P0U6_SERMA</name>
<dbReference type="InterPro" id="IPR000847">
    <property type="entry name" value="LysR_HTH_N"/>
</dbReference>